<evidence type="ECO:0000256" key="3">
    <source>
        <dbReference type="ARBA" id="ARBA00012071"/>
    </source>
</evidence>
<dbReference type="SUPFAM" id="SSF52540">
    <property type="entry name" value="P-loop containing nucleoside triphosphate hydrolases"/>
    <property type="match status" value="1"/>
</dbReference>
<dbReference type="GO" id="GO:0009245">
    <property type="term" value="P:lipid A biosynthetic process"/>
    <property type="evidence" value="ECO:0007669"/>
    <property type="project" value="UniProtKB-UniRule"/>
</dbReference>
<feature type="compositionally biased region" description="Basic residues" evidence="14">
    <location>
        <begin position="92"/>
        <end position="109"/>
    </location>
</feature>
<evidence type="ECO:0000256" key="9">
    <source>
        <dbReference type="ARBA" id="ARBA00022777"/>
    </source>
</evidence>
<dbReference type="GO" id="GO:0009029">
    <property type="term" value="F:lipid-A 4'-kinase activity"/>
    <property type="evidence" value="ECO:0007669"/>
    <property type="project" value="UniProtKB-UniRule"/>
</dbReference>
<protein>
    <recommendedName>
        <fullName evidence="4 13">Tetraacyldisaccharide 4'-kinase</fullName>
        <ecNumber evidence="3 13">2.7.1.130</ecNumber>
    </recommendedName>
    <alternativeName>
        <fullName evidence="12 13">Lipid A 4'-kinase</fullName>
    </alternativeName>
</protein>
<dbReference type="PANTHER" id="PTHR42724">
    <property type="entry name" value="TETRAACYLDISACCHARIDE 4'-KINASE"/>
    <property type="match status" value="1"/>
</dbReference>
<feature type="region of interest" description="Disordered" evidence="14">
    <location>
        <begin position="23"/>
        <end position="148"/>
    </location>
</feature>
<evidence type="ECO:0000256" key="5">
    <source>
        <dbReference type="ARBA" id="ARBA00022516"/>
    </source>
</evidence>
<keyword evidence="15" id="KW-1133">Transmembrane helix</keyword>
<dbReference type="PANTHER" id="PTHR42724:SF1">
    <property type="entry name" value="TETRAACYLDISACCHARIDE 4'-KINASE, MITOCHONDRIAL-RELATED"/>
    <property type="match status" value="1"/>
</dbReference>
<feature type="compositionally biased region" description="Basic residues" evidence="14">
    <location>
        <begin position="64"/>
        <end position="75"/>
    </location>
</feature>
<keyword evidence="6 13" id="KW-0441">Lipid A biosynthesis</keyword>
<comment type="function">
    <text evidence="1 13">Transfers the gamma-phosphate of ATP to the 4'-position of a tetraacyldisaccharide 1-phosphate intermediate (termed DS-1-P) to form tetraacyldisaccharide 1,4'-bis-phosphate (lipid IVA).</text>
</comment>
<feature type="transmembrane region" description="Helical" evidence="15">
    <location>
        <begin position="170"/>
        <end position="188"/>
    </location>
</feature>
<evidence type="ECO:0000256" key="15">
    <source>
        <dbReference type="SAM" id="Phobius"/>
    </source>
</evidence>
<evidence type="ECO:0000256" key="13">
    <source>
        <dbReference type="HAMAP-Rule" id="MF_00409"/>
    </source>
</evidence>
<reference evidence="17" key="1">
    <citation type="submission" date="2017-05" db="EMBL/GenBank/DDBJ databases">
        <title>Complete and WGS of Bordetella genogroups.</title>
        <authorList>
            <person name="Spilker T."/>
            <person name="Lipuma J."/>
        </authorList>
    </citation>
    <scope>NUCLEOTIDE SEQUENCE [LARGE SCALE GENOMIC DNA]</scope>
    <source>
        <strain evidence="17">AU16122</strain>
    </source>
</reference>
<dbReference type="GO" id="GO:0005886">
    <property type="term" value="C:plasma membrane"/>
    <property type="evidence" value="ECO:0007669"/>
    <property type="project" value="TreeGrafter"/>
</dbReference>
<dbReference type="AlphaFoldDB" id="A0A261S9K1"/>
<organism evidence="16 17">
    <name type="scientific">Bordetella genomosp. 10</name>
    <dbReference type="NCBI Taxonomy" id="1416804"/>
    <lineage>
        <taxon>Bacteria</taxon>
        <taxon>Pseudomonadati</taxon>
        <taxon>Pseudomonadota</taxon>
        <taxon>Betaproteobacteria</taxon>
        <taxon>Burkholderiales</taxon>
        <taxon>Alcaligenaceae</taxon>
        <taxon>Bordetella</taxon>
    </lineage>
</organism>
<comment type="catalytic activity">
    <reaction evidence="13">
        <text>a lipid A disaccharide + ATP = a lipid IVA + ADP + H(+)</text>
        <dbReference type="Rhea" id="RHEA:67840"/>
        <dbReference type="ChEBI" id="CHEBI:15378"/>
        <dbReference type="ChEBI" id="CHEBI:30616"/>
        <dbReference type="ChEBI" id="CHEBI:176343"/>
        <dbReference type="ChEBI" id="CHEBI:176425"/>
        <dbReference type="ChEBI" id="CHEBI:456216"/>
        <dbReference type="EC" id="2.7.1.130"/>
    </reaction>
</comment>
<evidence type="ECO:0000256" key="7">
    <source>
        <dbReference type="ARBA" id="ARBA00022679"/>
    </source>
</evidence>
<dbReference type="Pfam" id="PF02606">
    <property type="entry name" value="LpxK"/>
    <property type="match status" value="1"/>
</dbReference>
<keyword evidence="7 13" id="KW-0808">Transferase</keyword>
<comment type="similarity">
    <text evidence="13">Belongs to the LpxK family.</text>
</comment>
<accession>A0A261S9K1</accession>
<dbReference type="GO" id="GO:0005524">
    <property type="term" value="F:ATP binding"/>
    <property type="evidence" value="ECO:0007669"/>
    <property type="project" value="UniProtKB-UniRule"/>
</dbReference>
<evidence type="ECO:0000256" key="14">
    <source>
        <dbReference type="SAM" id="MobiDB-lite"/>
    </source>
</evidence>
<keyword evidence="11 13" id="KW-0443">Lipid metabolism</keyword>
<dbReference type="NCBIfam" id="TIGR00682">
    <property type="entry name" value="lpxK"/>
    <property type="match status" value="1"/>
</dbReference>
<dbReference type="EC" id="2.7.1.130" evidence="3 13"/>
<evidence type="ECO:0000313" key="16">
    <source>
        <dbReference type="EMBL" id="OZI34059.1"/>
    </source>
</evidence>
<evidence type="ECO:0000256" key="4">
    <source>
        <dbReference type="ARBA" id="ARBA00016436"/>
    </source>
</evidence>
<keyword evidence="17" id="KW-1185">Reference proteome</keyword>
<dbReference type="EMBL" id="NEVM01000002">
    <property type="protein sequence ID" value="OZI34059.1"/>
    <property type="molecule type" value="Genomic_DNA"/>
</dbReference>
<dbReference type="UniPathway" id="UPA00359">
    <property type="reaction ID" value="UER00482"/>
</dbReference>
<proteinExistence type="inferred from homology"/>
<evidence type="ECO:0000256" key="8">
    <source>
        <dbReference type="ARBA" id="ARBA00022741"/>
    </source>
</evidence>
<gene>
    <name evidence="13" type="primary">lpxK</name>
    <name evidence="16" type="ORF">CAL29_10895</name>
</gene>
<dbReference type="InterPro" id="IPR027417">
    <property type="entry name" value="P-loop_NTPase"/>
</dbReference>
<dbReference type="HAMAP" id="MF_00409">
    <property type="entry name" value="LpxK"/>
    <property type="match status" value="1"/>
</dbReference>
<keyword evidence="15" id="KW-0812">Transmembrane</keyword>
<evidence type="ECO:0000256" key="6">
    <source>
        <dbReference type="ARBA" id="ARBA00022556"/>
    </source>
</evidence>
<sequence>MTAACANRSSRTRCHEFRRFAIAPRRRAGDQPDPAHRRAAGHPDFPGRHHLLRPFQPAQGHPAAGRRRAAGGRAHRSGDQPGRPLCAGRQAAGRRHRLRYRRGAARRRGQPQGSRPGHQCRRPGHPPDGGQRHGGCPPGRHRPRQLRHADRPVSTFATRLIQRQWQRAGWLSHLLLPLSGLVWLAVAAKRAAYRRGWLRAYRPPVPVIVVGNIYVGGTGKTPVVVALVKALRERGHTPGVVSRGYGVKVGKHAHVGRGELSAERFGDEPALIARASGAPISVHPDRPRAARTLLSAHPEVDVIVSDDGLQHLALARDIEIVVQDDRGVGNGRLLPAGPLREPASRLADVDVIIDNVADAETPAPAADGRPRRVNMWMELTEAWRLRDGQRRTLWELRDDYAHDRIAAAAGIGNPQRFFSSLRASGMPLAATVPLPDHYSYSHSPFRTVAADLILVTTKDAVKCLGLGDHRLWVVPATPRFSDPRFFDWLAEALRSSARAARPANLH</sequence>
<evidence type="ECO:0000256" key="12">
    <source>
        <dbReference type="ARBA" id="ARBA00029757"/>
    </source>
</evidence>
<evidence type="ECO:0000256" key="1">
    <source>
        <dbReference type="ARBA" id="ARBA00002274"/>
    </source>
</evidence>
<feature type="compositionally biased region" description="Basic and acidic residues" evidence="14">
    <location>
        <begin position="27"/>
        <end position="36"/>
    </location>
</feature>
<feature type="binding site" evidence="13">
    <location>
        <begin position="214"/>
        <end position="221"/>
    </location>
    <ligand>
        <name>ATP</name>
        <dbReference type="ChEBI" id="CHEBI:30616"/>
    </ligand>
</feature>
<evidence type="ECO:0000256" key="11">
    <source>
        <dbReference type="ARBA" id="ARBA00023098"/>
    </source>
</evidence>
<dbReference type="OrthoDB" id="9766423at2"/>
<evidence type="ECO:0000256" key="10">
    <source>
        <dbReference type="ARBA" id="ARBA00022840"/>
    </source>
</evidence>
<comment type="caution">
    <text evidence="16">The sequence shown here is derived from an EMBL/GenBank/DDBJ whole genome shotgun (WGS) entry which is preliminary data.</text>
</comment>
<keyword evidence="10 13" id="KW-0067">ATP-binding</keyword>
<comment type="pathway">
    <text evidence="2 13">Glycolipid biosynthesis; lipid IV(A) biosynthesis; lipid IV(A) from (3R)-3-hydroxytetradecanoyl-[acyl-carrier-protein] and UDP-N-acetyl-alpha-D-glucosamine: step 6/6.</text>
</comment>
<keyword evidence="9 13" id="KW-0418">Kinase</keyword>
<keyword evidence="15" id="KW-0472">Membrane</keyword>
<evidence type="ECO:0000313" key="17">
    <source>
        <dbReference type="Proteomes" id="UP000216020"/>
    </source>
</evidence>
<keyword evidence="8 13" id="KW-0547">Nucleotide-binding</keyword>
<evidence type="ECO:0000256" key="2">
    <source>
        <dbReference type="ARBA" id="ARBA00004870"/>
    </source>
</evidence>
<keyword evidence="5 13" id="KW-0444">Lipid biosynthesis</keyword>
<name>A0A261S9K1_9BORD</name>
<dbReference type="InterPro" id="IPR003758">
    <property type="entry name" value="LpxK"/>
</dbReference>
<dbReference type="Proteomes" id="UP000216020">
    <property type="component" value="Unassembled WGS sequence"/>
</dbReference>
<dbReference type="GO" id="GO:0009244">
    <property type="term" value="P:lipopolysaccharide core region biosynthetic process"/>
    <property type="evidence" value="ECO:0007669"/>
    <property type="project" value="TreeGrafter"/>
</dbReference>